<evidence type="ECO:0000259" key="1">
    <source>
        <dbReference type="Pfam" id="PF05170"/>
    </source>
</evidence>
<reference evidence="2" key="1">
    <citation type="submission" date="2021-06" db="EMBL/GenBank/DDBJ databases">
        <title>Vibrio nov. sp., novel gut bacterium isolated from Yellow Sea oyster.</title>
        <authorList>
            <person name="Muhammad N."/>
            <person name="Nguyen T.H."/>
            <person name="Lee Y.-J."/>
            <person name="Ko J."/>
            <person name="Kim S.-G."/>
        </authorList>
    </citation>
    <scope>NUCLEOTIDE SEQUENCE</scope>
    <source>
        <strain evidence="2">OG9-811</strain>
    </source>
</reference>
<dbReference type="EMBL" id="CP076643">
    <property type="protein sequence ID" value="QXO17531.1"/>
    <property type="molecule type" value="Genomic_DNA"/>
</dbReference>
<organism evidence="2 3">
    <name type="scientific">Vibrio ostreae</name>
    <dbReference type="NCBI Taxonomy" id="2841925"/>
    <lineage>
        <taxon>Bacteria</taxon>
        <taxon>Pseudomonadati</taxon>
        <taxon>Pseudomonadota</taxon>
        <taxon>Gammaproteobacteria</taxon>
        <taxon>Vibrionales</taxon>
        <taxon>Vibrionaceae</taxon>
        <taxon>Vibrio</taxon>
    </lineage>
</organism>
<sequence length="639" mass="71949">MKKLLALGMGLIALLLVLILATFGLMHTRYLTPSAQWLTDHLWPGELTFTRLEYDYPRHFRLHDVTLDQDEKPLHFQQVDVWLSARPWQDDKWVIDSLLLDGANFSAGLPSHPFLSELKLNQLALHNIDFAMDGLIARGFDLQIKNPSWHSATQLLPYGELQLSAEQFYWHSEAIDNVLVDADYQPADSTVYGASFIWRGGQFSGQAEQYPQGWSLVNVTINQLNLDQDLTQLTAPWWPLLRSHVARINSLDILNSNLRVAGSEMANLALSAENLQLDHTWWQQQQGYLSLNADSMTSHGLQWVEPSVKLDFEPDKIQISDFASEVLQGSLQLSGELTPGQVHLHHLTARGLKWFGEQDSDWHWLSMDLSNWHALQIDQFDLHNLQLIQLRHTPAWQLTGLNAEGRDTELMRDGKWGLWQGSAIISANNASIGSVLSSQGIIEMHSDNGRWWLDRAFLPLEKGYIDANAEWHFAADSAPWKVALHTDGLPLTELHQWLTLPFRFDALADLDLNAEGLAGDYSMLAHSLTGELQLGLRHGVLTTQQNQQLVVQPFTLDGLTISADRGRLQLNAAPLAGPGLDARLQGNIDLVAPQQGTLELQSRQGCQQTRFDLLRNQQAEETLSAKACADTLSRERARE</sequence>
<dbReference type="Pfam" id="PF05170">
    <property type="entry name" value="AsmA"/>
    <property type="match status" value="1"/>
</dbReference>
<evidence type="ECO:0000313" key="3">
    <source>
        <dbReference type="Proteomes" id="UP000694232"/>
    </source>
</evidence>
<dbReference type="Proteomes" id="UP000694232">
    <property type="component" value="Chromosome 1"/>
</dbReference>
<accession>A0A975UAZ3</accession>
<keyword evidence="3" id="KW-1185">Reference proteome</keyword>
<protein>
    <submittedName>
        <fullName evidence="2">AsmA family protein</fullName>
    </submittedName>
</protein>
<gene>
    <name evidence="2" type="ORF">KNV97_19615</name>
</gene>
<dbReference type="InterPro" id="IPR007844">
    <property type="entry name" value="AsmA"/>
</dbReference>
<feature type="domain" description="AsmA" evidence="1">
    <location>
        <begin position="1"/>
        <end position="550"/>
    </location>
</feature>
<name>A0A975UAZ3_9VIBR</name>
<evidence type="ECO:0000313" key="2">
    <source>
        <dbReference type="EMBL" id="QXO17531.1"/>
    </source>
</evidence>
<dbReference type="KEGG" id="vos:KNV97_19615"/>
<proteinExistence type="predicted"/>
<dbReference type="RefSeq" id="WP_218562614.1">
    <property type="nucleotide sequence ID" value="NZ_CP076643.1"/>
</dbReference>
<dbReference type="AlphaFoldDB" id="A0A975UAZ3"/>